<organism evidence="11 12">
    <name type="scientific">Pocillopora meandrina</name>
    <dbReference type="NCBI Taxonomy" id="46732"/>
    <lineage>
        <taxon>Eukaryota</taxon>
        <taxon>Metazoa</taxon>
        <taxon>Cnidaria</taxon>
        <taxon>Anthozoa</taxon>
        <taxon>Hexacorallia</taxon>
        <taxon>Scleractinia</taxon>
        <taxon>Astrocoeniina</taxon>
        <taxon>Pocilloporidae</taxon>
        <taxon>Pocillopora</taxon>
    </lineage>
</organism>
<evidence type="ECO:0000313" key="12">
    <source>
        <dbReference type="Proteomes" id="UP001159428"/>
    </source>
</evidence>
<dbReference type="PANTHER" id="PTHR18849:SF0">
    <property type="entry name" value="CILIA- AND FLAGELLA-ASSOCIATED PROTEIN 410-RELATED"/>
    <property type="match status" value="1"/>
</dbReference>
<evidence type="ECO:0000256" key="4">
    <source>
        <dbReference type="ARBA" id="ARBA00022614"/>
    </source>
</evidence>
<feature type="region of interest" description="Disordered" evidence="9">
    <location>
        <begin position="169"/>
        <end position="234"/>
    </location>
</feature>
<dbReference type="SMART" id="SM00365">
    <property type="entry name" value="LRR_SD22"/>
    <property type="match status" value="2"/>
</dbReference>
<sequence length="463" mass="54084">FFHIVTEDLLRKRAEHNNCEIFSLEEISLHQQEIERIELLDKLCRDLKILYLQSNLIPKIENVSRLKKLEYLNLALNNVTRVENLEGCESLQKLDLTVNFIGELTSVESLRGNYHFRELYLTGNPCTEYEGYREYVIATLDSLKWLDGKEIDKSERILAKQDYENIRNKIVSQQSDHAKKREREKQEAAKTKTAEKELQSGNENQNDCISESSEENQRKTEKEEEEEEKRFWQEKTDFTPESRIELHQHIEEKRKQREKIDDERIGRNKPAKETRFFASDGHVLNINQGKWDFQFDDDEDNNRFVLDLPCFRHLDTSLIDVDVQPTYVRVTVKGKVFQLALSEEVNPDSSSAKRSQTTGHLIISMPKVQQVVKPLKKTLPTKIEPSPSRQKQEAQPSSDPSKHSRTHHERLEVEPNINSDMDFSKIANNSQDKTKQRDSGRVNTYSESKEESFVDDPDVPPLI</sequence>
<evidence type="ECO:0000256" key="7">
    <source>
        <dbReference type="ARBA" id="ARBA00023273"/>
    </source>
</evidence>
<evidence type="ECO:0000256" key="8">
    <source>
        <dbReference type="ARBA" id="ARBA00049982"/>
    </source>
</evidence>
<feature type="compositionally biased region" description="Polar residues" evidence="9">
    <location>
        <begin position="416"/>
        <end position="431"/>
    </location>
</feature>
<evidence type="ECO:0000256" key="6">
    <source>
        <dbReference type="ARBA" id="ARBA00023069"/>
    </source>
</evidence>
<feature type="compositionally biased region" description="Polar residues" evidence="9">
    <location>
        <begin position="387"/>
        <end position="399"/>
    </location>
</feature>
<comment type="caution">
    <text evidence="11">The sequence shown here is derived from an EMBL/GenBank/DDBJ whole genome shotgun (WGS) entry which is preliminary data.</text>
</comment>
<dbReference type="InterPro" id="IPR032675">
    <property type="entry name" value="LRR_dom_sf"/>
</dbReference>
<dbReference type="GO" id="GO:0005929">
    <property type="term" value="C:cilium"/>
    <property type="evidence" value="ECO:0007669"/>
    <property type="project" value="UniProtKB-SubCell"/>
</dbReference>
<dbReference type="FunFam" id="3.80.10.10:FF:000052">
    <property type="entry name" value="Leucine rich repeat containing 6"/>
    <property type="match status" value="1"/>
</dbReference>
<reference evidence="11 12" key="1">
    <citation type="submission" date="2022-05" db="EMBL/GenBank/DDBJ databases">
        <authorList>
            <consortium name="Genoscope - CEA"/>
            <person name="William W."/>
        </authorList>
    </citation>
    <scope>NUCLEOTIDE SEQUENCE [LARGE SCALE GENOMIC DNA]</scope>
</reference>
<dbReference type="Gene3D" id="3.80.10.10">
    <property type="entry name" value="Ribonuclease Inhibitor"/>
    <property type="match status" value="1"/>
</dbReference>
<feature type="compositionally biased region" description="Polar residues" evidence="9">
    <location>
        <begin position="347"/>
        <end position="359"/>
    </location>
</feature>
<keyword evidence="7" id="KW-0966">Cell projection</keyword>
<keyword evidence="12" id="KW-1185">Reference proteome</keyword>
<evidence type="ECO:0000256" key="9">
    <source>
        <dbReference type="SAM" id="MobiDB-lite"/>
    </source>
</evidence>
<feature type="compositionally biased region" description="Polar residues" evidence="9">
    <location>
        <begin position="199"/>
        <end position="211"/>
    </location>
</feature>
<dbReference type="InterPro" id="IPR056496">
    <property type="entry name" value="CS_DNAAF11_C"/>
</dbReference>
<gene>
    <name evidence="11" type="ORF">PMEA_00032249</name>
</gene>
<feature type="compositionally biased region" description="Basic and acidic residues" evidence="9">
    <location>
        <begin position="176"/>
        <end position="198"/>
    </location>
</feature>
<evidence type="ECO:0000256" key="1">
    <source>
        <dbReference type="ARBA" id="ARBA00004138"/>
    </source>
</evidence>
<dbReference type="AlphaFoldDB" id="A0AAU9XV58"/>
<evidence type="ECO:0000256" key="2">
    <source>
        <dbReference type="ARBA" id="ARBA00004496"/>
    </source>
</evidence>
<feature type="compositionally biased region" description="Acidic residues" evidence="9">
    <location>
        <begin position="453"/>
        <end position="463"/>
    </location>
</feature>
<dbReference type="GO" id="GO:0005737">
    <property type="term" value="C:cytoplasm"/>
    <property type="evidence" value="ECO:0007669"/>
    <property type="project" value="UniProtKB-SubCell"/>
</dbReference>
<keyword evidence="4" id="KW-0433">Leucine-rich repeat</keyword>
<feature type="non-terminal residue" evidence="11">
    <location>
        <position position="1"/>
    </location>
</feature>
<dbReference type="PANTHER" id="PTHR18849">
    <property type="entry name" value="LEUCINE RICH REPEAT PROTEIN"/>
    <property type="match status" value="1"/>
</dbReference>
<dbReference type="CDD" id="cd00298">
    <property type="entry name" value="ACD_sHsps_p23-like"/>
    <property type="match status" value="1"/>
</dbReference>
<dbReference type="Pfam" id="PF23602">
    <property type="entry name" value="CS_DNAAF11_C"/>
    <property type="match status" value="1"/>
</dbReference>
<feature type="domain" description="Dynein axonemal assembly factor 11-like CS" evidence="10">
    <location>
        <begin position="243"/>
        <end position="367"/>
    </location>
</feature>
<dbReference type="InterPro" id="IPR001611">
    <property type="entry name" value="Leu-rich_rpt"/>
</dbReference>
<keyword evidence="6" id="KW-0969">Cilium</keyword>
<protein>
    <recommendedName>
        <fullName evidence="10">Dynein axonemal assembly factor 11-like CS domain-containing protein</fullName>
    </recommendedName>
</protein>
<dbReference type="EMBL" id="CALNXJ010000073">
    <property type="protein sequence ID" value="CAH3159864.1"/>
    <property type="molecule type" value="Genomic_DNA"/>
</dbReference>
<evidence type="ECO:0000256" key="5">
    <source>
        <dbReference type="ARBA" id="ARBA00022737"/>
    </source>
</evidence>
<name>A0AAU9XV58_9CNID</name>
<dbReference type="Proteomes" id="UP001159428">
    <property type="component" value="Unassembled WGS sequence"/>
</dbReference>
<dbReference type="PROSITE" id="PS51450">
    <property type="entry name" value="LRR"/>
    <property type="match status" value="3"/>
</dbReference>
<dbReference type="SUPFAM" id="SSF52058">
    <property type="entry name" value="L domain-like"/>
    <property type="match status" value="1"/>
</dbReference>
<comment type="subcellular location">
    <subcellularLocation>
        <location evidence="1">Cell projection</location>
        <location evidence="1">Cilium</location>
    </subcellularLocation>
    <subcellularLocation>
        <location evidence="2">Cytoplasm</location>
    </subcellularLocation>
</comment>
<accession>A0AAU9XV58</accession>
<evidence type="ECO:0000259" key="10">
    <source>
        <dbReference type="Pfam" id="PF23602"/>
    </source>
</evidence>
<proteinExistence type="inferred from homology"/>
<evidence type="ECO:0000313" key="11">
    <source>
        <dbReference type="EMBL" id="CAH3159864.1"/>
    </source>
</evidence>
<feature type="compositionally biased region" description="Basic and acidic residues" evidence="9">
    <location>
        <begin position="215"/>
        <end position="234"/>
    </location>
</feature>
<feature type="region of interest" description="Disordered" evidence="9">
    <location>
        <begin position="378"/>
        <end position="463"/>
    </location>
</feature>
<keyword evidence="3" id="KW-0963">Cytoplasm</keyword>
<evidence type="ECO:0000256" key="3">
    <source>
        <dbReference type="ARBA" id="ARBA00022490"/>
    </source>
</evidence>
<feature type="region of interest" description="Disordered" evidence="9">
    <location>
        <begin position="343"/>
        <end position="362"/>
    </location>
</feature>
<comment type="similarity">
    <text evidence="8">Belongs to the tilB family.</text>
</comment>
<keyword evidence="5" id="KW-0677">Repeat</keyword>
<dbReference type="GO" id="GO:0036158">
    <property type="term" value="P:outer dynein arm assembly"/>
    <property type="evidence" value="ECO:0007669"/>
    <property type="project" value="TreeGrafter"/>
</dbReference>
<dbReference type="Pfam" id="PF14580">
    <property type="entry name" value="LRR_9"/>
    <property type="match status" value="1"/>
</dbReference>